<reference evidence="1 2" key="1">
    <citation type="submission" date="2021-10" db="EMBL/GenBank/DDBJ databases">
        <title>Anaerobic single-cell dispensing facilitates the cultivation of human gut bacteria.</title>
        <authorList>
            <person name="Afrizal A."/>
        </authorList>
    </citation>
    <scope>NUCLEOTIDE SEQUENCE [LARGE SCALE GENOMIC DNA]</scope>
    <source>
        <strain evidence="1 2">CLA-AA-H276</strain>
    </source>
</reference>
<organism evidence="1 2">
    <name type="scientific">Hominiventricola filiformis</name>
    <dbReference type="NCBI Taxonomy" id="2885352"/>
    <lineage>
        <taxon>Bacteria</taxon>
        <taxon>Bacillati</taxon>
        <taxon>Bacillota</taxon>
        <taxon>Clostridia</taxon>
        <taxon>Lachnospirales</taxon>
        <taxon>Lachnospiraceae</taxon>
        <taxon>Hominiventricola</taxon>
    </lineage>
</organism>
<name>A0AAE3A2Z5_9FIRM</name>
<dbReference type="RefSeq" id="WP_308458600.1">
    <property type="nucleotide sequence ID" value="NZ_JAJEPS010000002.1"/>
</dbReference>
<dbReference type="AlphaFoldDB" id="A0AAE3A2Z5"/>
<gene>
    <name evidence="1" type="ORF">LKD36_02875</name>
</gene>
<evidence type="ECO:0000313" key="2">
    <source>
        <dbReference type="Proteomes" id="UP001198220"/>
    </source>
</evidence>
<proteinExistence type="predicted"/>
<sequence>MGFFSGCTDARNMISIKEVKCPKCSADMEVFVRYGKTVGDIVYDKRKPGYTAVICNDSSVDVDDNEPV</sequence>
<keyword evidence="2" id="KW-1185">Reference proteome</keyword>
<dbReference type="Proteomes" id="UP001198220">
    <property type="component" value="Unassembled WGS sequence"/>
</dbReference>
<accession>A0AAE3A2Z5</accession>
<comment type="caution">
    <text evidence="1">The sequence shown here is derived from an EMBL/GenBank/DDBJ whole genome shotgun (WGS) entry which is preliminary data.</text>
</comment>
<dbReference type="EMBL" id="JAJEPS010000002">
    <property type="protein sequence ID" value="MCC2125117.1"/>
    <property type="molecule type" value="Genomic_DNA"/>
</dbReference>
<protein>
    <submittedName>
        <fullName evidence="1">Uncharacterized protein</fullName>
    </submittedName>
</protein>
<evidence type="ECO:0000313" key="1">
    <source>
        <dbReference type="EMBL" id="MCC2125117.1"/>
    </source>
</evidence>